<name>A0A226HK85_9FLAO</name>
<accession>A0A226HK85</accession>
<sequence length="614" mass="70277">MKHFYVYFLLFSMYLSFGQVNPNQYDYFVQFNGNQLSKKVSVADVLNHPLISQYKQGKANLDLDEYIALFKWDQKATFHGSFTDSLPYYQVTIPIIGRQAFKKFIIEKEKKKLNTDLVEVSAIQDFAQYSVYTPKGEKASFAWNENYLVIFEYTKKFKTFPLTSQGYVSVTEPYQEYDEKISEQNGVINQENDEQSDVIIEEAPPRYNTSPVIDIDEYEGSHEEYKKEQADFDYRLAEKQRLYIKALFENGFTVPSSNKINATADISSWVNYSSVMSSLGSAYNAFSQFSAYNKFLPVEKNIGDMIRGIGLDLYFDNDNAKVEEVIEYSPEMAVAIQKITDRKINKNLFNYFPADKPLGYMSYHLNTKAALETFPSLTASLFQNPKLVKEDILLITDLISTIVDEQATSTLLDGDLAMFVYGTKEVEVLTKAYEYGDNYEEIETEKKIKKTIPLFSAAFTSTHPTFGDKLIQLGVRKGILIQQGEYYMIARTEEYGTIFIKKDKDVVVVTNTFDYFNGGKGSFVSETKKALKKNYMSAKLNLAELATIYKNEGKMTGVKSEKMERVANQFNDVTIESPKKLIDNKLIFGFKLSSSKSDKNIILQTLDLVQEVSK</sequence>
<protein>
    <recommendedName>
        <fullName evidence="3">DUF4836 domain-containing protein</fullName>
    </recommendedName>
</protein>
<reference evidence="1 2" key="1">
    <citation type="submission" date="2016-11" db="EMBL/GenBank/DDBJ databases">
        <title>Whole genomes of Flavobacteriaceae.</title>
        <authorList>
            <person name="Stine C."/>
            <person name="Li C."/>
            <person name="Tadesse D."/>
        </authorList>
    </citation>
    <scope>NUCLEOTIDE SEQUENCE [LARGE SCALE GENOMIC DNA]</scope>
    <source>
        <strain evidence="1 2">DSM 18292</strain>
    </source>
</reference>
<evidence type="ECO:0000313" key="1">
    <source>
        <dbReference type="EMBL" id="OXA94749.1"/>
    </source>
</evidence>
<gene>
    <name evidence="1" type="ORF">B0A66_03200</name>
</gene>
<keyword evidence="2" id="KW-1185">Reference proteome</keyword>
<proteinExistence type="predicted"/>
<dbReference type="RefSeq" id="WP_089048409.1">
    <property type="nucleotide sequence ID" value="NZ_FXTV01000002.1"/>
</dbReference>
<evidence type="ECO:0000313" key="2">
    <source>
        <dbReference type="Proteomes" id="UP000198345"/>
    </source>
</evidence>
<dbReference type="EMBL" id="MUGW01000008">
    <property type="protein sequence ID" value="OXA94749.1"/>
    <property type="molecule type" value="Genomic_DNA"/>
</dbReference>
<dbReference type="OrthoDB" id="1288644at2"/>
<organism evidence="1 2">
    <name type="scientific">Flavobacterium hercynium</name>
    <dbReference type="NCBI Taxonomy" id="387094"/>
    <lineage>
        <taxon>Bacteria</taxon>
        <taxon>Pseudomonadati</taxon>
        <taxon>Bacteroidota</taxon>
        <taxon>Flavobacteriia</taxon>
        <taxon>Flavobacteriales</taxon>
        <taxon>Flavobacteriaceae</taxon>
        <taxon>Flavobacterium</taxon>
    </lineage>
</organism>
<evidence type="ECO:0008006" key="3">
    <source>
        <dbReference type="Google" id="ProtNLM"/>
    </source>
</evidence>
<comment type="caution">
    <text evidence="1">The sequence shown here is derived from an EMBL/GenBank/DDBJ whole genome shotgun (WGS) entry which is preliminary data.</text>
</comment>
<dbReference type="AlphaFoldDB" id="A0A226HK85"/>
<dbReference type="Proteomes" id="UP000198345">
    <property type="component" value="Unassembled WGS sequence"/>
</dbReference>